<sequence length="82" mass="9792">MKNNTWKIGNVKLSSMTYTFKCDNKKCEKSIICLLSKYNQDEYFGRCEYCKSGRMKWIQNIDLLGVLKHHNILYKKGNKYNK</sequence>
<evidence type="ECO:0000313" key="1">
    <source>
        <dbReference type="EMBL" id="SVE23628.1"/>
    </source>
</evidence>
<name>A0A383BW58_9ZZZZ</name>
<protein>
    <submittedName>
        <fullName evidence="1">Uncharacterized protein</fullName>
    </submittedName>
</protein>
<reference evidence="1" key="1">
    <citation type="submission" date="2018-05" db="EMBL/GenBank/DDBJ databases">
        <authorList>
            <person name="Lanie J.A."/>
            <person name="Ng W.-L."/>
            <person name="Kazmierczak K.M."/>
            <person name="Andrzejewski T.M."/>
            <person name="Davidsen T.M."/>
            <person name="Wayne K.J."/>
            <person name="Tettelin H."/>
            <person name="Glass J.I."/>
            <person name="Rusch D."/>
            <person name="Podicherti R."/>
            <person name="Tsui H.-C.T."/>
            <person name="Winkler M.E."/>
        </authorList>
    </citation>
    <scope>NUCLEOTIDE SEQUENCE</scope>
</reference>
<dbReference type="EMBL" id="UINC01203398">
    <property type="protein sequence ID" value="SVE23628.1"/>
    <property type="molecule type" value="Genomic_DNA"/>
</dbReference>
<dbReference type="AlphaFoldDB" id="A0A383BW58"/>
<gene>
    <name evidence="1" type="ORF">METZ01_LOCUS476482</name>
</gene>
<organism evidence="1">
    <name type="scientific">marine metagenome</name>
    <dbReference type="NCBI Taxonomy" id="408172"/>
    <lineage>
        <taxon>unclassified sequences</taxon>
        <taxon>metagenomes</taxon>
        <taxon>ecological metagenomes</taxon>
    </lineage>
</organism>
<proteinExistence type="predicted"/>
<accession>A0A383BW58</accession>